<dbReference type="EMBL" id="WLZY01000001">
    <property type="protein sequence ID" value="NDL55474.1"/>
    <property type="molecule type" value="Genomic_DNA"/>
</dbReference>
<comment type="caution">
    <text evidence="1">The sequence shown here is derived from an EMBL/GenBank/DDBJ whole genome shotgun (WGS) entry which is preliminary data.</text>
</comment>
<dbReference type="Proteomes" id="UP000460435">
    <property type="component" value="Unassembled WGS sequence"/>
</dbReference>
<dbReference type="AlphaFoldDB" id="A0A7K3LWS6"/>
<evidence type="ECO:0008006" key="3">
    <source>
        <dbReference type="Google" id="ProtNLM"/>
    </source>
</evidence>
<organism evidence="1 2">
    <name type="scientific">Phytoactinopolyspora mesophila</name>
    <dbReference type="NCBI Taxonomy" id="2650750"/>
    <lineage>
        <taxon>Bacteria</taxon>
        <taxon>Bacillati</taxon>
        <taxon>Actinomycetota</taxon>
        <taxon>Actinomycetes</taxon>
        <taxon>Jiangellales</taxon>
        <taxon>Jiangellaceae</taxon>
        <taxon>Phytoactinopolyspora</taxon>
    </lineage>
</organism>
<dbReference type="RefSeq" id="WP_162448191.1">
    <property type="nucleotide sequence ID" value="NZ_WLZY01000001.1"/>
</dbReference>
<keyword evidence="2" id="KW-1185">Reference proteome</keyword>
<proteinExistence type="predicted"/>
<evidence type="ECO:0000313" key="2">
    <source>
        <dbReference type="Proteomes" id="UP000460435"/>
    </source>
</evidence>
<gene>
    <name evidence="1" type="ORF">F7O44_00145</name>
</gene>
<evidence type="ECO:0000313" key="1">
    <source>
        <dbReference type="EMBL" id="NDL55474.1"/>
    </source>
</evidence>
<sequence length="299" mass="31365">MELDPEVARVRQRAEPELMQDLVDDAGLFPPTALSMPAAVARHRVDQSGRSRVLTHRFLCPVSRVAELCAELRAGDRIDLGLIADNGPDGLAQAVAAATADEALRLVSVEFPLARTVESDPPAAVGSALAVIREAKVADTVPVFMEPRALADVESLAPAVAQLQDERPVGLKLRCGGVRAELFPSPEQLAAALIAVTRAGVVVKATAGLHHAVRYTDPSTGFTHHGYLNLLMATAEAVSGRSGLEEVAATLRVTDPATLTAKAAALDPDHVARTRAVLVSYGSCSTSTPLTEARVLGLT</sequence>
<reference evidence="1 2" key="1">
    <citation type="submission" date="2019-11" db="EMBL/GenBank/DDBJ databases">
        <authorList>
            <person name="Li X.-J."/>
            <person name="Feng X.-M."/>
        </authorList>
    </citation>
    <scope>NUCLEOTIDE SEQUENCE [LARGE SCALE GENOMIC DNA]</scope>
    <source>
        <strain evidence="1 2">XMNu-373</strain>
    </source>
</reference>
<name>A0A7K3LWS6_9ACTN</name>
<protein>
    <recommendedName>
        <fullName evidence="3">Aldolase</fullName>
    </recommendedName>
</protein>
<accession>A0A7K3LWS6</accession>